<dbReference type="AlphaFoldDB" id="A0A8H4IT76"/>
<reference evidence="4" key="1">
    <citation type="submission" date="2020-04" db="EMBL/GenBank/DDBJ databases">
        <title>Genome Assembly and Annotation of Botryosphaeria dothidea sdau 11-99, a Latent Pathogen of Apple Fruit Ring Rot in China.</title>
        <authorList>
            <person name="Yu C."/>
            <person name="Diao Y."/>
            <person name="Lu Q."/>
            <person name="Zhao J."/>
            <person name="Cui S."/>
            <person name="Peng C."/>
            <person name="He B."/>
            <person name="Liu H."/>
        </authorList>
    </citation>
    <scope>NUCLEOTIDE SEQUENCE [LARGE SCALE GENOMIC DNA]</scope>
    <source>
        <strain evidence="4">Sdau11-99</strain>
    </source>
</reference>
<dbReference type="OrthoDB" id="294295at2759"/>
<proteinExistence type="inferred from homology"/>
<keyword evidence="5" id="KW-1185">Reference proteome</keyword>
<dbReference type="EMBL" id="WWBZ02000033">
    <property type="protein sequence ID" value="KAF4306736.1"/>
    <property type="molecule type" value="Genomic_DNA"/>
</dbReference>
<dbReference type="InterPro" id="IPR002347">
    <property type="entry name" value="SDR_fam"/>
</dbReference>
<dbReference type="Proteomes" id="UP000572817">
    <property type="component" value="Unassembled WGS sequence"/>
</dbReference>
<dbReference type="PROSITE" id="PS00061">
    <property type="entry name" value="ADH_SHORT"/>
    <property type="match status" value="1"/>
</dbReference>
<comment type="similarity">
    <text evidence="1">Belongs to the short-chain dehydrogenases/reductases (SDR) family.</text>
</comment>
<evidence type="ECO:0000313" key="4">
    <source>
        <dbReference type="EMBL" id="KAF4306736.1"/>
    </source>
</evidence>
<dbReference type="FunFam" id="3.40.50.720:FF:000084">
    <property type="entry name" value="Short-chain dehydrogenase reductase"/>
    <property type="match status" value="1"/>
</dbReference>
<keyword evidence="2" id="KW-0521">NADP</keyword>
<dbReference type="Pfam" id="PF13561">
    <property type="entry name" value="adh_short_C2"/>
    <property type="match status" value="1"/>
</dbReference>
<dbReference type="PRINTS" id="PR00081">
    <property type="entry name" value="GDHRDH"/>
</dbReference>
<name>A0A8H4IT76_9PEZI</name>
<sequence>MATADLLNFQNIFSLDGKVAVITGSSKGLGLAAASGMLQAGASRVYITSRTASACEEACKKLNQLPNKRPGALAIPVPADSSNFKGIEHLVDAVSQTTDHVDILLANAGGTQGASIETTTEEEFSQVLGLNLQSVFFLIQKFLPLLTNRATITSTSRIIVTSSVGGLSLSNVGDVATYAYAAAKAGVVHLVKHLAVDLGPRHILSNCIAPGFFVTEGSAPFLEEYGGKETMAKTYPNGKLGKGEDFAAAAVFLASRGAAHVNGHCLVIDGGGIVGRIGR</sequence>
<evidence type="ECO:0000313" key="5">
    <source>
        <dbReference type="Proteomes" id="UP000572817"/>
    </source>
</evidence>
<dbReference type="GO" id="GO:0016491">
    <property type="term" value="F:oxidoreductase activity"/>
    <property type="evidence" value="ECO:0007669"/>
    <property type="project" value="UniProtKB-KW"/>
</dbReference>
<dbReference type="InterPro" id="IPR036291">
    <property type="entry name" value="NAD(P)-bd_dom_sf"/>
</dbReference>
<comment type="caution">
    <text evidence="4">The sequence shown here is derived from an EMBL/GenBank/DDBJ whole genome shotgun (WGS) entry which is preliminary data.</text>
</comment>
<gene>
    <name evidence="4" type="ORF">GTA08_BOTSDO05598</name>
</gene>
<dbReference type="InterPro" id="IPR020904">
    <property type="entry name" value="Sc_DH/Rdtase_CS"/>
</dbReference>
<organism evidence="4 5">
    <name type="scientific">Botryosphaeria dothidea</name>
    <dbReference type="NCBI Taxonomy" id="55169"/>
    <lineage>
        <taxon>Eukaryota</taxon>
        <taxon>Fungi</taxon>
        <taxon>Dikarya</taxon>
        <taxon>Ascomycota</taxon>
        <taxon>Pezizomycotina</taxon>
        <taxon>Dothideomycetes</taxon>
        <taxon>Dothideomycetes incertae sedis</taxon>
        <taxon>Botryosphaeriales</taxon>
        <taxon>Botryosphaeriaceae</taxon>
        <taxon>Botryosphaeria</taxon>
    </lineage>
</organism>
<accession>A0A8H4IT76</accession>
<evidence type="ECO:0000256" key="2">
    <source>
        <dbReference type="ARBA" id="ARBA00022857"/>
    </source>
</evidence>
<dbReference type="InterPro" id="IPR052178">
    <property type="entry name" value="Sec_Metab_Biosynth_SDR"/>
</dbReference>
<dbReference type="PANTHER" id="PTHR43618">
    <property type="entry name" value="7-ALPHA-HYDROXYSTEROID DEHYDROGENASE"/>
    <property type="match status" value="1"/>
</dbReference>
<dbReference type="PANTHER" id="PTHR43618:SF12">
    <property type="entry name" value="OXIDOREDUCTASE, SHORT-CHAIN DEHYDROGENASE_REDUCTASE FAMILY (AFU_ORTHOLOGUE AFUA_1G14540)"/>
    <property type="match status" value="1"/>
</dbReference>
<evidence type="ECO:0000256" key="3">
    <source>
        <dbReference type="ARBA" id="ARBA00023002"/>
    </source>
</evidence>
<keyword evidence="3" id="KW-0560">Oxidoreductase</keyword>
<evidence type="ECO:0000256" key="1">
    <source>
        <dbReference type="ARBA" id="ARBA00006484"/>
    </source>
</evidence>
<dbReference type="Gene3D" id="3.40.50.720">
    <property type="entry name" value="NAD(P)-binding Rossmann-like Domain"/>
    <property type="match status" value="1"/>
</dbReference>
<protein>
    <submittedName>
        <fullName evidence="4">Gluconate 5-dehydrogenase</fullName>
    </submittedName>
</protein>
<dbReference type="SUPFAM" id="SSF51735">
    <property type="entry name" value="NAD(P)-binding Rossmann-fold domains"/>
    <property type="match status" value="1"/>
</dbReference>